<dbReference type="EMBL" id="CCRF01000021">
    <property type="protein sequence ID" value="CEE00438.1"/>
    <property type="molecule type" value="Genomic_DNA"/>
</dbReference>
<reference evidence="1 2" key="1">
    <citation type="submission" date="2014-07" db="EMBL/GenBank/DDBJ databases">
        <authorList>
            <person name="Wibberg Daniel"/>
        </authorList>
    </citation>
    <scope>NUCLEOTIDE SEQUENCE [LARGE SCALE GENOMIC DNA]</scope>
</reference>
<dbReference type="RefSeq" id="WP_034767915.1">
    <property type="nucleotide sequence ID" value="NZ_CCRF01000021.1"/>
</dbReference>
<sequence>MDDERFRSGYKGTVILIFLNADLEKALKIFLKEVTYLLVVNFERKMFYFGDEPESRHHFGAGNAHF</sequence>
<organism evidence="1 2">
    <name type="scientific">Caldibacillus thermoamylovorans</name>
    <dbReference type="NCBI Taxonomy" id="35841"/>
    <lineage>
        <taxon>Bacteria</taxon>
        <taxon>Bacillati</taxon>
        <taxon>Bacillota</taxon>
        <taxon>Bacilli</taxon>
        <taxon>Bacillales</taxon>
        <taxon>Bacillaceae</taxon>
        <taxon>Caldibacillus</taxon>
    </lineage>
</organism>
<gene>
    <name evidence="1" type="ORF">BT1A1_0583</name>
</gene>
<keyword evidence="2" id="KW-1185">Reference proteome</keyword>
<protein>
    <submittedName>
        <fullName evidence="1">Uncharacterized protein</fullName>
    </submittedName>
</protein>
<dbReference type="Proteomes" id="UP000040576">
    <property type="component" value="Unassembled WGS sequence"/>
</dbReference>
<dbReference type="AlphaFoldDB" id="A0A090IVK8"/>
<evidence type="ECO:0000313" key="1">
    <source>
        <dbReference type="EMBL" id="CEE00438.1"/>
    </source>
</evidence>
<evidence type="ECO:0000313" key="2">
    <source>
        <dbReference type="Proteomes" id="UP000040576"/>
    </source>
</evidence>
<accession>A0A090IVK8</accession>
<proteinExistence type="predicted"/>
<name>A0A090IVK8_9BACI</name>